<feature type="domain" description="Galaxin-like repeats" evidence="1">
    <location>
        <begin position="9"/>
        <end position="89"/>
    </location>
</feature>
<accession>A0A1S3I7W5</accession>
<evidence type="ECO:0000313" key="3">
    <source>
        <dbReference type="RefSeq" id="XP_013394288.1"/>
    </source>
</evidence>
<dbReference type="Pfam" id="PF24748">
    <property type="entry name" value="Galaxin_repeat"/>
    <property type="match status" value="2"/>
</dbReference>
<dbReference type="Proteomes" id="UP000085678">
    <property type="component" value="Unplaced"/>
</dbReference>
<sequence>MLLCSVLEISSNKACCDQNVYDTTSYTCCNQTLQPLTYGKDDSKCCGTQIYNKTSKTCCNDFQVVDNGTDCLIQSCSLRTCSKNGLRVCFTRAHQGDWLHGNCFDPNKQVCCKSSLFNKDSDDTECCEGVGIYNKSSHFCCNNQILSKADNPNLACCKGDGMEAVEGKVYNKLENICCNNALQPLTYGMGNTGCCGAATYNIQTRQCCGGQVLGLDTPCCGNAVLGDGQICCDNKPTLKRRPDDDTCCTGYSIGQVTTYNKHREKVMTKL</sequence>
<dbReference type="STRING" id="7574.A0A1S3I7W5"/>
<dbReference type="AlphaFoldDB" id="A0A1S3I7W5"/>
<name>A0A1S3I7W5_LINAN</name>
<dbReference type="PANTHER" id="PTHR34490:SF3">
    <property type="entry name" value="GALAXIN-LIKE ISOFORM X2"/>
    <property type="match status" value="1"/>
</dbReference>
<dbReference type="PANTHER" id="PTHR34490">
    <property type="entry name" value="PROTEIN CBG12054-RELATED"/>
    <property type="match status" value="1"/>
</dbReference>
<evidence type="ECO:0000313" key="2">
    <source>
        <dbReference type="Proteomes" id="UP000085678"/>
    </source>
</evidence>
<keyword evidence="2" id="KW-1185">Reference proteome</keyword>
<gene>
    <name evidence="3" type="primary">LOC106161806</name>
</gene>
<protein>
    <submittedName>
        <fullName evidence="3">Galaxin</fullName>
    </submittedName>
</protein>
<dbReference type="InterPro" id="IPR056601">
    <property type="entry name" value="Galaxin_dom"/>
</dbReference>
<dbReference type="GeneID" id="106161806"/>
<dbReference type="RefSeq" id="XP_013394288.1">
    <property type="nucleotide sequence ID" value="XM_013538834.1"/>
</dbReference>
<dbReference type="InParanoid" id="A0A1S3I7W5"/>
<organism evidence="2 3">
    <name type="scientific">Lingula anatina</name>
    <name type="common">Brachiopod</name>
    <name type="synonym">Lingula unguis</name>
    <dbReference type="NCBI Taxonomy" id="7574"/>
    <lineage>
        <taxon>Eukaryota</taxon>
        <taxon>Metazoa</taxon>
        <taxon>Spiralia</taxon>
        <taxon>Lophotrochozoa</taxon>
        <taxon>Brachiopoda</taxon>
        <taxon>Linguliformea</taxon>
        <taxon>Lingulata</taxon>
        <taxon>Lingulida</taxon>
        <taxon>Linguloidea</taxon>
        <taxon>Lingulidae</taxon>
        <taxon>Lingula</taxon>
    </lineage>
</organism>
<reference evidence="3" key="1">
    <citation type="submission" date="2025-08" db="UniProtKB">
        <authorList>
            <consortium name="RefSeq"/>
        </authorList>
    </citation>
    <scope>IDENTIFICATION</scope>
    <source>
        <tissue evidence="3">Gonads</tissue>
    </source>
</reference>
<dbReference type="KEGG" id="lak:106161806"/>
<dbReference type="InterPro" id="IPR055284">
    <property type="entry name" value="Galaxin-like"/>
</dbReference>
<proteinExistence type="predicted"/>
<evidence type="ECO:0000259" key="1">
    <source>
        <dbReference type="Pfam" id="PF24748"/>
    </source>
</evidence>
<dbReference type="OrthoDB" id="6053490at2759"/>
<feature type="domain" description="Galaxin-like repeats" evidence="1">
    <location>
        <begin position="102"/>
        <end position="223"/>
    </location>
</feature>